<evidence type="ECO:0000256" key="3">
    <source>
        <dbReference type="ARBA" id="ARBA00022670"/>
    </source>
</evidence>
<evidence type="ECO:0000256" key="5">
    <source>
        <dbReference type="ARBA" id="ARBA00022801"/>
    </source>
</evidence>
<keyword evidence="4" id="KW-0479">Metal-binding</keyword>
<keyword evidence="5" id="KW-0378">Hydrolase</keyword>
<evidence type="ECO:0000259" key="8">
    <source>
        <dbReference type="Pfam" id="PF01432"/>
    </source>
</evidence>
<evidence type="ECO:0000256" key="2">
    <source>
        <dbReference type="ARBA" id="ARBA00006040"/>
    </source>
</evidence>
<dbReference type="InterPro" id="IPR024077">
    <property type="entry name" value="Neurolysin/TOP_dom2"/>
</dbReference>
<accession>A0A381NL88</accession>
<dbReference type="EMBL" id="UINC01000414">
    <property type="protein sequence ID" value="SUZ54894.1"/>
    <property type="molecule type" value="Genomic_DNA"/>
</dbReference>
<dbReference type="Pfam" id="PF01432">
    <property type="entry name" value="Peptidase_M3"/>
    <property type="match status" value="1"/>
</dbReference>
<dbReference type="FunFam" id="3.40.390.10:FF:000009">
    <property type="entry name" value="Oligopeptidase A"/>
    <property type="match status" value="1"/>
</dbReference>
<keyword evidence="6" id="KW-0862">Zinc</keyword>
<dbReference type="GO" id="GO:0004222">
    <property type="term" value="F:metalloendopeptidase activity"/>
    <property type="evidence" value="ECO:0007669"/>
    <property type="project" value="InterPro"/>
</dbReference>
<reference evidence="9" key="1">
    <citation type="submission" date="2018-05" db="EMBL/GenBank/DDBJ databases">
        <authorList>
            <person name="Lanie J.A."/>
            <person name="Ng W.-L."/>
            <person name="Kazmierczak K.M."/>
            <person name="Andrzejewski T.M."/>
            <person name="Davidsen T.M."/>
            <person name="Wayne K.J."/>
            <person name="Tettelin H."/>
            <person name="Glass J.I."/>
            <person name="Rusch D."/>
            <person name="Podicherti R."/>
            <person name="Tsui H.-C.T."/>
            <person name="Winkler M.E."/>
        </authorList>
    </citation>
    <scope>NUCLEOTIDE SEQUENCE</scope>
</reference>
<dbReference type="GO" id="GO:0046872">
    <property type="term" value="F:metal ion binding"/>
    <property type="evidence" value="ECO:0007669"/>
    <property type="project" value="UniProtKB-KW"/>
</dbReference>
<keyword evidence="3" id="KW-0645">Protease</keyword>
<dbReference type="GO" id="GO:0006508">
    <property type="term" value="P:proteolysis"/>
    <property type="evidence" value="ECO:0007669"/>
    <property type="project" value="UniProtKB-KW"/>
</dbReference>
<dbReference type="InterPro" id="IPR024079">
    <property type="entry name" value="MetalloPept_cat_dom_sf"/>
</dbReference>
<dbReference type="Gene3D" id="3.40.390.10">
    <property type="entry name" value="Collagenase (Catalytic Domain)"/>
    <property type="match status" value="1"/>
</dbReference>
<proteinExistence type="inferred from homology"/>
<dbReference type="InterPro" id="IPR034005">
    <property type="entry name" value="M3A_DCP"/>
</dbReference>
<organism evidence="9">
    <name type="scientific">marine metagenome</name>
    <dbReference type="NCBI Taxonomy" id="408172"/>
    <lineage>
        <taxon>unclassified sequences</taxon>
        <taxon>metagenomes</taxon>
        <taxon>ecological metagenomes</taxon>
    </lineage>
</organism>
<dbReference type="PANTHER" id="PTHR43660:SF1">
    <property type="entry name" value="DIPEPTIDYL CARBOXYPEPTIDASE"/>
    <property type="match status" value="1"/>
</dbReference>
<sequence>MKKLSTLILLAFFSFGCSNSVEKSMNPFFTDYDAPYQIPPFDEIKEEHYMPAFEKGMKEQLEEIDQIANNKEQPTFENTLVELERTGKTLSRVADVFFNLLSSNTNELMDKIAAEVSPKLSAHSDAISLNKTLFDRVHAVYEQRNELGLSTEQMRLVEETHKGFIRSGVQLDTPSMGKLTQINQELSSLSVQFDQNLLKETNEGYSLLIDDENQLDGLPEDFRDQAAKLAEENGHDGKWMFKPTRVSMYPFLTYSTQRDLREKLYNSYIKRGDNDNDRDNKNLAIEMADLRLERANLLGYKTHADFVLENTMAKNTRRVKNLLDQVWEPGLSRAKKEVEEMQDLIQEEGGNFELAAWDWWHYAEKIRQLKYDFSEEEIKPYFSETKVLEGAFDVATKLFDITFHERFDLPKYHDVVRTFEVKNLDGDVIGIFYTDYTIRSNKGGGAWMNTFGTQSKFDGVKIPLVMNTCNFPPPNDEGISLLSFEQVTTLFHEFGHALHGLLSDATYPSLSGTNVTRDYVEFPSQMMENWAREPEVIAEYAKHYKTNEPIPTELLDKISKASKFNQGFATTEYVAASYLDMAWHTQEKQVADANDFEKQTLDGIGLIPEITSRYRSTYFAHIFAGGYSMGYYSYLWTEVLEADAFEPFKEKGIFDKETADKLKKYVYSAGNTDDLMTQYVRYRGSEPKIESLLEKRGLDEF</sequence>
<dbReference type="PANTHER" id="PTHR43660">
    <property type="entry name" value="DIPEPTIDYL CARBOXYPEPTIDASE"/>
    <property type="match status" value="1"/>
</dbReference>
<evidence type="ECO:0000256" key="6">
    <source>
        <dbReference type="ARBA" id="ARBA00022833"/>
    </source>
</evidence>
<evidence type="ECO:0000256" key="1">
    <source>
        <dbReference type="ARBA" id="ARBA00001947"/>
    </source>
</evidence>
<dbReference type="Gene3D" id="1.10.1370.10">
    <property type="entry name" value="Neurolysin, domain 3"/>
    <property type="match status" value="1"/>
</dbReference>
<dbReference type="Gene3D" id="1.20.1050.40">
    <property type="entry name" value="Endopeptidase. Chain P, domain 1"/>
    <property type="match status" value="1"/>
</dbReference>
<dbReference type="InterPro" id="IPR001567">
    <property type="entry name" value="Pept_M3A_M3B_dom"/>
</dbReference>
<feature type="domain" description="Peptidase M3A/M3B catalytic" evidence="8">
    <location>
        <begin position="251"/>
        <end position="697"/>
    </location>
</feature>
<evidence type="ECO:0000313" key="9">
    <source>
        <dbReference type="EMBL" id="SUZ54894.1"/>
    </source>
</evidence>
<gene>
    <name evidence="9" type="ORF">METZ01_LOCUS7748</name>
</gene>
<name>A0A381NL88_9ZZZZ</name>
<evidence type="ECO:0000256" key="4">
    <source>
        <dbReference type="ARBA" id="ARBA00022723"/>
    </source>
</evidence>
<dbReference type="InterPro" id="IPR045090">
    <property type="entry name" value="Pept_M3A_M3B"/>
</dbReference>
<dbReference type="PROSITE" id="PS51257">
    <property type="entry name" value="PROKAR_LIPOPROTEIN"/>
    <property type="match status" value="1"/>
</dbReference>
<comment type="cofactor">
    <cofactor evidence="1">
        <name>Zn(2+)</name>
        <dbReference type="ChEBI" id="CHEBI:29105"/>
    </cofactor>
</comment>
<dbReference type="SUPFAM" id="SSF55486">
    <property type="entry name" value="Metalloproteases ('zincins'), catalytic domain"/>
    <property type="match status" value="1"/>
</dbReference>
<dbReference type="InterPro" id="IPR024080">
    <property type="entry name" value="Neurolysin/TOP_N"/>
</dbReference>
<protein>
    <recommendedName>
        <fullName evidence="8">Peptidase M3A/M3B catalytic domain-containing protein</fullName>
    </recommendedName>
</protein>
<dbReference type="CDD" id="cd06456">
    <property type="entry name" value="M3A_DCP"/>
    <property type="match status" value="1"/>
</dbReference>
<dbReference type="GO" id="GO:0005829">
    <property type="term" value="C:cytosol"/>
    <property type="evidence" value="ECO:0007669"/>
    <property type="project" value="TreeGrafter"/>
</dbReference>
<dbReference type="AlphaFoldDB" id="A0A381NL88"/>
<dbReference type="GO" id="GO:0004180">
    <property type="term" value="F:carboxypeptidase activity"/>
    <property type="evidence" value="ECO:0007669"/>
    <property type="project" value="TreeGrafter"/>
</dbReference>
<keyword evidence="7" id="KW-0482">Metalloprotease</keyword>
<comment type="similarity">
    <text evidence="2">Belongs to the peptidase M3 family.</text>
</comment>
<evidence type="ECO:0000256" key="7">
    <source>
        <dbReference type="ARBA" id="ARBA00023049"/>
    </source>
</evidence>